<dbReference type="OrthoDB" id="5150166at2759"/>
<sequence length="720" mass="79627">MPSLPGFSDNPLCSREDVVAASRALIAPLLPYFSPAQARVRIPETIGTHFDETAAQLEGFARPLFVVGALLHACEPVDDILRPWVNGFEAGTDPDHDEFWGTFDDRDQRMVEAEIVAFGLLAGQQSGLWDRFDERIQSNIKGWLLGIMGKEFHASNWLWFRVMSAIALIKVCSADSQDVRDQMESDFRQLDGMYLRDGWSSDGTWPDDQEVLGADWKAYQETGKANQRFWSRQADYYSGSFAIQFSQLLYVKFAADLDPVRAEKYRQEARDFGSQFWRYFDADGAAIPFGRSLTYRFACAGFFAALAFAEVDMLPDPLGNPGSVKGYLLRHLRWWTKRSDGIFRSDGTLNLGWTYSNMFLTEDYNSPQSVYWALKSFVVVGLAADKPFWTETEAAYPQSDSGVAWLPAPRQLLCNHALGNHHFLLNPSQYLTRPFKNATAKYCKFAYSSAFTFSLAVGNAVVGQLAPDNALLLSRDGTETWATKKTCTDASVDVARVVGRSEQEQNLAAVSSRWFPWVDRSVSITTTLIPPSDRWPDWHVRIHRISVLGDGVKSLELIEGGFAVHGRRKSDGKLLTAVPAADLSPESRLGVFEGVLQSHKRVAIFSTAGSSGISVEAITDGEATTAVFAVKPEANTNLSACRGLCPVVQHSLTGLAPKSEVVLVTKVFAISSEANGGRELGGRALSQRWHDEPEVEIIGQPAADTAEQTDNRALRVSLPG</sequence>
<dbReference type="InterPro" id="IPR016624">
    <property type="entry name" value="UCP014753"/>
</dbReference>
<dbReference type="PANTHER" id="PTHR35339">
    <property type="entry name" value="LINALOOL DEHYDRATASE_ISOMERASE DOMAIN-CONTAINING PROTEIN"/>
    <property type="match status" value="1"/>
</dbReference>
<dbReference type="AlphaFoldDB" id="A0A8H6MPE0"/>
<gene>
    <name evidence="3" type="ORF">CMUS01_15096</name>
</gene>
<proteinExistence type="predicted"/>
<evidence type="ECO:0008006" key="5">
    <source>
        <dbReference type="Google" id="ProtNLM"/>
    </source>
</evidence>
<evidence type="ECO:0000259" key="1">
    <source>
        <dbReference type="Pfam" id="PF10022"/>
    </source>
</evidence>
<reference evidence="3" key="1">
    <citation type="journal article" date="2020" name="Phytopathology">
        <title>Genome Sequence Resources of Colletotrichum truncatum, C. plurivorum, C. musicola, and C. sojae: Four Species Pathogenic to Soybean (Glycine max).</title>
        <authorList>
            <person name="Rogerio F."/>
            <person name="Boufleur T.R."/>
            <person name="Ciampi-Guillardi M."/>
            <person name="Sukno S.A."/>
            <person name="Thon M.R."/>
            <person name="Massola Junior N.S."/>
            <person name="Baroncelli R."/>
        </authorList>
    </citation>
    <scope>NUCLEOTIDE SEQUENCE</scope>
    <source>
        <strain evidence="3">LFN0074</strain>
    </source>
</reference>
<dbReference type="Pfam" id="PF10022">
    <property type="entry name" value="DUF2264"/>
    <property type="match status" value="1"/>
</dbReference>
<protein>
    <recommendedName>
        <fullName evidence="5">DUF2264 domain-containing protein</fullName>
    </recommendedName>
</protein>
<evidence type="ECO:0000259" key="2">
    <source>
        <dbReference type="Pfam" id="PF20938"/>
    </source>
</evidence>
<dbReference type="InterPro" id="IPR049237">
    <property type="entry name" value="DUF2264_C"/>
</dbReference>
<dbReference type="PIRSF" id="PIRSF014753">
    <property type="entry name" value="UCP014753"/>
    <property type="match status" value="1"/>
</dbReference>
<dbReference type="EMBL" id="WIGM01001201">
    <property type="protein sequence ID" value="KAF6803390.1"/>
    <property type="molecule type" value="Genomic_DNA"/>
</dbReference>
<keyword evidence="4" id="KW-1185">Reference proteome</keyword>
<dbReference type="Pfam" id="PF20938">
    <property type="entry name" value="DUF2264_C"/>
    <property type="match status" value="1"/>
</dbReference>
<comment type="caution">
    <text evidence="3">The sequence shown here is derived from an EMBL/GenBank/DDBJ whole genome shotgun (WGS) entry which is preliminary data.</text>
</comment>
<dbReference type="PANTHER" id="PTHR35339:SF2">
    <property type="entry name" value="DUF2264 DOMAIN-CONTAINING PROTEIN-RELATED"/>
    <property type="match status" value="1"/>
</dbReference>
<dbReference type="Proteomes" id="UP000639643">
    <property type="component" value="Unassembled WGS sequence"/>
</dbReference>
<feature type="domain" description="DUF2264" evidence="2">
    <location>
        <begin position="405"/>
        <end position="695"/>
    </location>
</feature>
<organism evidence="3 4">
    <name type="scientific">Colletotrichum musicola</name>
    <dbReference type="NCBI Taxonomy" id="2175873"/>
    <lineage>
        <taxon>Eukaryota</taxon>
        <taxon>Fungi</taxon>
        <taxon>Dikarya</taxon>
        <taxon>Ascomycota</taxon>
        <taxon>Pezizomycotina</taxon>
        <taxon>Sordariomycetes</taxon>
        <taxon>Hypocreomycetidae</taxon>
        <taxon>Glomerellales</taxon>
        <taxon>Glomerellaceae</taxon>
        <taxon>Colletotrichum</taxon>
        <taxon>Colletotrichum orchidearum species complex</taxon>
    </lineage>
</organism>
<name>A0A8H6MPE0_9PEZI</name>
<dbReference type="InterPro" id="IPR049349">
    <property type="entry name" value="DUF2264_N"/>
</dbReference>
<evidence type="ECO:0000313" key="4">
    <source>
        <dbReference type="Proteomes" id="UP000639643"/>
    </source>
</evidence>
<feature type="domain" description="DUF2264" evidence="1">
    <location>
        <begin position="14"/>
        <end position="394"/>
    </location>
</feature>
<accession>A0A8H6MPE0</accession>
<evidence type="ECO:0000313" key="3">
    <source>
        <dbReference type="EMBL" id="KAF6803390.1"/>
    </source>
</evidence>